<dbReference type="OrthoDB" id="10072397at2759"/>
<accession>A0A9W9YR85</accession>
<evidence type="ECO:0000313" key="4">
    <source>
        <dbReference type="Proteomes" id="UP001163046"/>
    </source>
</evidence>
<dbReference type="Gene3D" id="2.60.40.150">
    <property type="entry name" value="C2 domain"/>
    <property type="match status" value="1"/>
</dbReference>
<keyword evidence="4" id="KW-1185">Reference proteome</keyword>
<dbReference type="GO" id="GO:0005886">
    <property type="term" value="C:plasma membrane"/>
    <property type="evidence" value="ECO:0007669"/>
    <property type="project" value="TreeGrafter"/>
</dbReference>
<dbReference type="AlphaFoldDB" id="A0A9W9YR85"/>
<dbReference type="GO" id="GO:0042043">
    <property type="term" value="F:neurexin family protein binding"/>
    <property type="evidence" value="ECO:0007669"/>
    <property type="project" value="TreeGrafter"/>
</dbReference>
<evidence type="ECO:0000259" key="2">
    <source>
        <dbReference type="PROSITE" id="PS50004"/>
    </source>
</evidence>
<keyword evidence="1" id="KW-0677">Repeat</keyword>
<sequence>MNNFVEAGNSLEQSVAKWYTLTDKTDETDGLPSNPCELVLALKYVTADKVKKKGRHKGELHVHLLEARNLPGMDADGMSDPYCKCLLLPDRKGKSKQKTPVVKRTLNPTFDHKFKYEEVSPDDLKERVLEITIYDFDRASSDEFLGGVRLGLGTSCNEWDDATEDECQIWHTMLSRANVWIQVVVPLRPSMTPKKKE</sequence>
<dbReference type="PANTHER" id="PTHR45716">
    <property type="entry name" value="BITESIZE, ISOFORM I"/>
    <property type="match status" value="1"/>
</dbReference>
<dbReference type="EMBL" id="MU827305">
    <property type="protein sequence ID" value="KAJ7363522.1"/>
    <property type="molecule type" value="Genomic_DNA"/>
</dbReference>
<dbReference type="PRINTS" id="PR00399">
    <property type="entry name" value="SYNAPTOTAGMN"/>
</dbReference>
<organism evidence="3 4">
    <name type="scientific">Desmophyllum pertusum</name>
    <dbReference type="NCBI Taxonomy" id="174260"/>
    <lineage>
        <taxon>Eukaryota</taxon>
        <taxon>Metazoa</taxon>
        <taxon>Cnidaria</taxon>
        <taxon>Anthozoa</taxon>
        <taxon>Hexacorallia</taxon>
        <taxon>Scleractinia</taxon>
        <taxon>Caryophylliina</taxon>
        <taxon>Caryophylliidae</taxon>
        <taxon>Desmophyllum</taxon>
    </lineage>
</organism>
<comment type="caution">
    <text evidence="3">The sequence shown here is derived from an EMBL/GenBank/DDBJ whole genome shotgun (WGS) entry which is preliminary data.</text>
</comment>
<dbReference type="InterPro" id="IPR043567">
    <property type="entry name" value="SYTL1-5_C2B"/>
</dbReference>
<evidence type="ECO:0000256" key="1">
    <source>
        <dbReference type="ARBA" id="ARBA00022737"/>
    </source>
</evidence>
<proteinExistence type="predicted"/>
<dbReference type="InterPro" id="IPR035892">
    <property type="entry name" value="C2_domain_sf"/>
</dbReference>
<evidence type="ECO:0000313" key="3">
    <source>
        <dbReference type="EMBL" id="KAJ7363522.1"/>
    </source>
</evidence>
<gene>
    <name evidence="3" type="primary">SYTL5_1</name>
    <name evidence="3" type="ORF">OS493_009677</name>
</gene>
<dbReference type="Pfam" id="PF00168">
    <property type="entry name" value="C2"/>
    <property type="match status" value="1"/>
</dbReference>
<dbReference type="Proteomes" id="UP001163046">
    <property type="component" value="Unassembled WGS sequence"/>
</dbReference>
<dbReference type="PRINTS" id="PR00360">
    <property type="entry name" value="C2DOMAIN"/>
</dbReference>
<dbReference type="PROSITE" id="PS50004">
    <property type="entry name" value="C2"/>
    <property type="match status" value="1"/>
</dbReference>
<feature type="domain" description="C2" evidence="2">
    <location>
        <begin position="34"/>
        <end position="171"/>
    </location>
</feature>
<dbReference type="SUPFAM" id="SSF49562">
    <property type="entry name" value="C2 domain (Calcium/lipid-binding domain, CaLB)"/>
    <property type="match status" value="1"/>
</dbReference>
<reference evidence="3" key="1">
    <citation type="submission" date="2023-01" db="EMBL/GenBank/DDBJ databases">
        <title>Genome assembly of the deep-sea coral Lophelia pertusa.</title>
        <authorList>
            <person name="Herrera S."/>
            <person name="Cordes E."/>
        </authorList>
    </citation>
    <scope>NUCLEOTIDE SEQUENCE</scope>
    <source>
        <strain evidence="3">USNM1676648</strain>
        <tissue evidence="3">Polyp</tissue>
    </source>
</reference>
<dbReference type="CDD" id="cd04020">
    <property type="entry name" value="C2B_SLP_1-2-3-4"/>
    <property type="match status" value="1"/>
</dbReference>
<dbReference type="SMART" id="SM00239">
    <property type="entry name" value="C2"/>
    <property type="match status" value="1"/>
</dbReference>
<dbReference type="InterPro" id="IPR001565">
    <property type="entry name" value="Synaptotagmin"/>
</dbReference>
<protein>
    <submittedName>
        <fullName evidence="3">Calcium ion-regulated exocytosis of neurotransmitter</fullName>
    </submittedName>
</protein>
<dbReference type="GO" id="GO:0006887">
    <property type="term" value="P:exocytosis"/>
    <property type="evidence" value="ECO:0007669"/>
    <property type="project" value="TreeGrafter"/>
</dbReference>
<dbReference type="PANTHER" id="PTHR45716:SF2">
    <property type="entry name" value="BITESIZE, ISOFORM I"/>
    <property type="match status" value="1"/>
</dbReference>
<dbReference type="GO" id="GO:0070382">
    <property type="term" value="C:exocytic vesicle"/>
    <property type="evidence" value="ECO:0007669"/>
    <property type="project" value="TreeGrafter"/>
</dbReference>
<name>A0A9W9YR85_9CNID</name>
<dbReference type="InterPro" id="IPR000008">
    <property type="entry name" value="C2_dom"/>
</dbReference>